<evidence type="ECO:0000256" key="6">
    <source>
        <dbReference type="ARBA" id="ARBA00022679"/>
    </source>
</evidence>
<feature type="transmembrane region" description="Helical" evidence="14">
    <location>
        <begin position="714"/>
        <end position="732"/>
    </location>
</feature>
<dbReference type="Pfam" id="PF04987">
    <property type="entry name" value="PigN"/>
    <property type="match status" value="1"/>
</dbReference>
<evidence type="ECO:0000256" key="8">
    <source>
        <dbReference type="ARBA" id="ARBA00022824"/>
    </source>
</evidence>
<evidence type="ECO:0000256" key="9">
    <source>
        <dbReference type="ARBA" id="ARBA00022989"/>
    </source>
</evidence>
<feature type="domain" description="GPI ethanolamine phosphate transferase 1 C-terminal" evidence="16">
    <location>
        <begin position="451"/>
        <end position="954"/>
    </location>
</feature>
<keyword evidence="11" id="KW-0325">Glycoprotein</keyword>
<evidence type="ECO:0000256" key="14">
    <source>
        <dbReference type="RuleBase" id="RU367138"/>
    </source>
</evidence>
<comment type="pathway">
    <text evidence="2 14">Glycolipid biosynthesis; glycosylphosphatidylinositol-anchor biosynthesis.</text>
</comment>
<evidence type="ECO:0000256" key="2">
    <source>
        <dbReference type="ARBA" id="ARBA00004687"/>
    </source>
</evidence>
<feature type="transmembrane region" description="Helical" evidence="14">
    <location>
        <begin position="640"/>
        <end position="660"/>
    </location>
</feature>
<keyword evidence="7 14" id="KW-0812">Transmembrane</keyword>
<dbReference type="OrthoDB" id="2748310at2759"/>
<keyword evidence="10 14" id="KW-0472">Membrane</keyword>
<dbReference type="InterPro" id="IPR007070">
    <property type="entry name" value="GPI_EtnP_transferase_1"/>
</dbReference>
<dbReference type="GO" id="GO:0071555">
    <property type="term" value="P:cell wall organization"/>
    <property type="evidence" value="ECO:0007669"/>
    <property type="project" value="UniProtKB-KW"/>
</dbReference>
<dbReference type="CDD" id="cd16020">
    <property type="entry name" value="GPI_EPT_1"/>
    <property type="match status" value="1"/>
</dbReference>
<dbReference type="PANTHER" id="PTHR12250:SF0">
    <property type="entry name" value="GPI ETHANOLAMINE PHOSPHATE TRANSFERASE 1"/>
    <property type="match status" value="1"/>
</dbReference>
<protein>
    <recommendedName>
        <fullName evidence="4 14">GPI ethanolamine phosphate transferase 1</fullName>
        <ecNumber evidence="14">2.-.-.-</ecNumber>
    </recommendedName>
</protein>
<dbReference type="GO" id="GO:0051377">
    <property type="term" value="F:mannose-ethanolamine phosphotransferase activity"/>
    <property type="evidence" value="ECO:0007669"/>
    <property type="project" value="UniProtKB-UniRule"/>
</dbReference>
<dbReference type="EMBL" id="CP069043">
    <property type="protein sequence ID" value="QRD06978.1"/>
    <property type="molecule type" value="Genomic_DNA"/>
</dbReference>
<sequence length="1016" mass="112681">MAQLRRYAFLLLAVVFHLVYIYSCFSIYFTSPIVHGMREHQVEMQAPAKRLVLYVGDGLRADKAFQSFPDPDPNPPTPLTGNSSEPRPLAPFLRSKVLESGTFGVSHTRVPTESRPGHVALIAGLYEDVSAVTTGWKLNPVNFDSVFNRSHHTWSWGSPDILPMFSTGAVEGRVDAYCYEAEFEDSSKDAWVLDEWVFERVKKLFADAKTNATLDAQLRQEKNVFFLHLLGLDTTGHAHRPYSWQYLQNIQIVDRGVQEITKIIEEFYDDDKTAFVFTADHGMSDWGSHGDGHPDNTRTPLVAWGAGIATPNKTESGIAPGHGDKFSSDWNLDSIERHDVDQADVAALMAYLVGLDFPTNNVGVVPLSYLDADPISKAQALLVNAQEILEMYHVKEDIKKSTELRYKPFPGLGDDTHSAEYRVSVIKQAINAGNADEAIRQTYDLIDLGLEGLRYLQTYDWLFLRTLITLGYVGWIVFAITTVIDIHVLTEVVPAQRTTASIAAFSSVLVALYGVLFKQQSPIVYYVYAFFPVMFWEEIFVRRSSLIKGGRSLFGHVSSRTDIVKLVLSVVGFFGLLEALVQSYFTREIYTVCYVAAAAWPALYGQEFLKKNIGTVATWVLSCLTMSAFTLLPANKAESTTLIMLGGALMFAVGALYLFFEKSILAETGPTEELAEPELDDKSRVILSIQLGLVLLSMIVTKSSIGYIQARQGLPLGVLVVGRATLFVSFFIPQLHRFYPNSNYVHRLVVIFLQFAPTFIILTISYEGLFYFAFCLCLFSWMRLEHQVYLHTTGESKAAAPANPIKPAVEAPASLVFADTQVEVSEPSSLQPFVEGRIEAIKNGGYRSLTLADARISLFFFYFIQSAFFSASNIASVSSFSLDAVYRLVPVFDPFSQGALLMVKLMVPFAFLSSVFGLLNMRLGVAPSALFMVVMAVSDVMTLSFFYMVKDEGSWLDIGTTISHFVIASLLGVFVAGLELVSEVMIRGVEFGGKTIVRGNGKVNGDSNGRVNGKTE</sequence>
<dbReference type="VEuPathDB" id="FungiDB:JI435_126180"/>
<dbReference type="FunFam" id="3.40.720.10:FF:000015">
    <property type="entry name" value="GPI ethanolamine phosphate transferase 1"/>
    <property type="match status" value="1"/>
</dbReference>
<keyword evidence="8 14" id="KW-0256">Endoplasmic reticulum</keyword>
<proteinExistence type="inferred from homology"/>
<evidence type="ECO:0000256" key="5">
    <source>
        <dbReference type="ARBA" id="ARBA00022502"/>
    </source>
</evidence>
<keyword evidence="6 14" id="KW-0808">Transferase</keyword>
<feature type="transmembrane region" description="Helical" evidence="14">
    <location>
        <begin position="523"/>
        <end position="541"/>
    </location>
</feature>
<keyword evidence="12" id="KW-0961">Cell wall biogenesis/degradation</keyword>
<feature type="transmembrane region" description="Helical" evidence="14">
    <location>
        <begin position="895"/>
        <end position="918"/>
    </location>
</feature>
<comment type="subcellular location">
    <subcellularLocation>
        <location evidence="1 14">Endoplasmic reticulum membrane</location>
        <topology evidence="1 14">Multi-pass membrane protein</topology>
    </subcellularLocation>
</comment>
<dbReference type="EC" id="2.-.-.-" evidence="14"/>
<feature type="transmembrane region" description="Helical" evidence="14">
    <location>
        <begin position="930"/>
        <end position="949"/>
    </location>
</feature>
<evidence type="ECO:0000256" key="12">
    <source>
        <dbReference type="ARBA" id="ARBA00023316"/>
    </source>
</evidence>
<feature type="transmembrane region" description="Helical" evidence="14">
    <location>
        <begin position="616"/>
        <end position="634"/>
    </location>
</feature>
<comment type="similarity">
    <text evidence="3 14">Belongs to the PIGG/PIGN/PIGO family. PIGN subfamily.</text>
</comment>
<dbReference type="InterPro" id="IPR017852">
    <property type="entry name" value="GPI_EtnP_transferase_1_C"/>
</dbReference>
<evidence type="ECO:0000256" key="3">
    <source>
        <dbReference type="ARBA" id="ARBA00008400"/>
    </source>
</evidence>
<evidence type="ECO:0000256" key="7">
    <source>
        <dbReference type="ARBA" id="ARBA00022692"/>
    </source>
</evidence>
<organism evidence="17 18">
    <name type="scientific">Phaeosphaeria nodorum (strain SN15 / ATCC MYA-4574 / FGSC 10173)</name>
    <name type="common">Glume blotch fungus</name>
    <name type="synonym">Parastagonospora nodorum</name>
    <dbReference type="NCBI Taxonomy" id="321614"/>
    <lineage>
        <taxon>Eukaryota</taxon>
        <taxon>Fungi</taxon>
        <taxon>Dikarya</taxon>
        <taxon>Ascomycota</taxon>
        <taxon>Pezizomycotina</taxon>
        <taxon>Dothideomycetes</taxon>
        <taxon>Pleosporomycetidae</taxon>
        <taxon>Pleosporales</taxon>
        <taxon>Pleosporineae</taxon>
        <taxon>Phaeosphaeriaceae</taxon>
        <taxon>Parastagonospora</taxon>
    </lineage>
</organism>
<dbReference type="Pfam" id="PF01663">
    <property type="entry name" value="Phosphodiest"/>
    <property type="match status" value="1"/>
</dbReference>
<evidence type="ECO:0000256" key="11">
    <source>
        <dbReference type="ARBA" id="ARBA00023180"/>
    </source>
</evidence>
<dbReference type="PANTHER" id="PTHR12250">
    <property type="entry name" value="PHOSPHATIDYLINOSITOL GLYCAN, CLASS N"/>
    <property type="match status" value="1"/>
</dbReference>
<keyword evidence="9 14" id="KW-1133">Transmembrane helix</keyword>
<dbReference type="InterPro" id="IPR017850">
    <property type="entry name" value="Alkaline_phosphatase_core_sf"/>
</dbReference>
<feature type="transmembrane region" description="Helical" evidence="14">
    <location>
        <begin position="462"/>
        <end position="486"/>
    </location>
</feature>
<dbReference type="AlphaFoldDB" id="A0A7U2IBW9"/>
<evidence type="ECO:0000313" key="17">
    <source>
        <dbReference type="EMBL" id="QRD06978.1"/>
    </source>
</evidence>
<keyword evidence="18" id="KW-1185">Reference proteome</keyword>
<comment type="function">
    <text evidence="13 14">Ethanolamine phosphate transferase involved in glycosylphosphatidylinositol-anchor biosynthesis. Transfers ethanolamine phosphate to the first alpha-1,4-linked mannose of the glycosylphosphatidylinositol precursor of GPI-anchor.</text>
</comment>
<accession>A0A7U2IBW9</accession>
<dbReference type="UniPathway" id="UPA00196"/>
<dbReference type="Gene3D" id="3.40.720.10">
    <property type="entry name" value="Alkaline Phosphatase, subunit A"/>
    <property type="match status" value="1"/>
</dbReference>
<dbReference type="SUPFAM" id="SSF53649">
    <property type="entry name" value="Alkaline phosphatase-like"/>
    <property type="match status" value="1"/>
</dbReference>
<feature type="transmembrane region" description="Helical" evidence="14">
    <location>
        <begin position="685"/>
        <end position="708"/>
    </location>
</feature>
<feature type="transmembrane region" description="Helical" evidence="14">
    <location>
        <begin position="856"/>
        <end position="875"/>
    </location>
</feature>
<dbReference type="InterPro" id="IPR037671">
    <property type="entry name" value="PIGN_N"/>
</dbReference>
<dbReference type="InterPro" id="IPR002591">
    <property type="entry name" value="Phosphodiest/P_Trfase"/>
</dbReference>
<dbReference type="GO" id="GO:0005789">
    <property type="term" value="C:endoplasmic reticulum membrane"/>
    <property type="evidence" value="ECO:0007669"/>
    <property type="project" value="UniProtKB-SubCell"/>
</dbReference>
<feature type="transmembrane region" description="Helical" evidence="14">
    <location>
        <begin position="7"/>
        <end position="29"/>
    </location>
</feature>
<dbReference type="GO" id="GO:0006506">
    <property type="term" value="P:GPI anchor biosynthetic process"/>
    <property type="evidence" value="ECO:0007669"/>
    <property type="project" value="UniProtKB-UniPathway"/>
</dbReference>
<evidence type="ECO:0000313" key="18">
    <source>
        <dbReference type="Proteomes" id="UP000663193"/>
    </source>
</evidence>
<reference evidence="18" key="1">
    <citation type="journal article" date="2021" name="BMC Genomics">
        <title>Chromosome-level genome assembly and manually-curated proteome of model necrotroph Parastagonospora nodorum Sn15 reveals a genome-wide trove of candidate effector homologs, and redundancy of virulence-related functions within an accessory chromosome.</title>
        <authorList>
            <person name="Bertazzoni S."/>
            <person name="Jones D.A.B."/>
            <person name="Phan H.T."/>
            <person name="Tan K.-C."/>
            <person name="Hane J.K."/>
        </authorList>
    </citation>
    <scope>NUCLEOTIDE SEQUENCE [LARGE SCALE GENOMIC DNA]</scope>
    <source>
        <strain evidence="18">SN15 / ATCC MYA-4574 / FGSC 10173)</strain>
    </source>
</reference>
<evidence type="ECO:0000259" key="16">
    <source>
        <dbReference type="Pfam" id="PF04987"/>
    </source>
</evidence>
<evidence type="ECO:0000256" key="13">
    <source>
        <dbReference type="ARBA" id="ARBA00024850"/>
    </source>
</evidence>
<evidence type="ECO:0000256" key="4">
    <source>
        <dbReference type="ARBA" id="ARBA00020831"/>
    </source>
</evidence>
<evidence type="ECO:0000256" key="15">
    <source>
        <dbReference type="SAM" id="MobiDB-lite"/>
    </source>
</evidence>
<dbReference type="Proteomes" id="UP000663193">
    <property type="component" value="Chromosome 21"/>
</dbReference>
<gene>
    <name evidence="17" type="ORF">JI435_126180</name>
</gene>
<evidence type="ECO:0000256" key="1">
    <source>
        <dbReference type="ARBA" id="ARBA00004477"/>
    </source>
</evidence>
<feature type="transmembrane region" description="Helical" evidence="14">
    <location>
        <begin position="744"/>
        <end position="762"/>
    </location>
</feature>
<name>A0A7U2IBW9_PHANO</name>
<evidence type="ECO:0000256" key="10">
    <source>
        <dbReference type="ARBA" id="ARBA00023136"/>
    </source>
</evidence>
<feature type="transmembrane region" description="Helical" evidence="14">
    <location>
        <begin position="562"/>
        <end position="581"/>
    </location>
</feature>
<keyword evidence="5 14" id="KW-0337">GPI-anchor biosynthesis</keyword>
<feature type="region of interest" description="Disordered" evidence="15">
    <location>
        <begin position="65"/>
        <end position="85"/>
    </location>
</feature>
<feature type="transmembrane region" description="Helical" evidence="14">
    <location>
        <begin position="961"/>
        <end position="981"/>
    </location>
</feature>
<feature type="transmembrane region" description="Helical" evidence="14">
    <location>
        <begin position="498"/>
        <end position="517"/>
    </location>
</feature>